<dbReference type="Proteomes" id="UP000663888">
    <property type="component" value="Unassembled WGS sequence"/>
</dbReference>
<gene>
    <name evidence="4" type="ORF">RDB_LOCUS50795</name>
</gene>
<dbReference type="InterPro" id="IPR021858">
    <property type="entry name" value="Fun_TF"/>
</dbReference>
<evidence type="ECO:0000313" key="5">
    <source>
        <dbReference type="Proteomes" id="UP000663888"/>
    </source>
</evidence>
<name>A0A8H3G9N4_9AGAM</name>
<organism evidence="4 5">
    <name type="scientific">Rhizoctonia solani</name>
    <dbReference type="NCBI Taxonomy" id="456999"/>
    <lineage>
        <taxon>Eukaryota</taxon>
        <taxon>Fungi</taxon>
        <taxon>Dikarya</taxon>
        <taxon>Basidiomycota</taxon>
        <taxon>Agaricomycotina</taxon>
        <taxon>Agaricomycetes</taxon>
        <taxon>Cantharellales</taxon>
        <taxon>Ceratobasidiaceae</taxon>
        <taxon>Rhizoctonia</taxon>
    </lineage>
</organism>
<feature type="region of interest" description="Disordered" evidence="3">
    <location>
        <begin position="37"/>
        <end position="58"/>
    </location>
</feature>
<sequence length="490" mass="54868">MVNTGNHTLVRTPSNMSAVSPMTSGQASLLAALFSLGQYPDPDPPSQRSQPSTGFPPDPDIPWVSYWSKPDAERLDNVTSDEDEDPKSINSKICRELVLNKTSESNALPFVLQNYAIWVHRMAFQPLKLMSVARDFVFNQFQDGEQSRWIIVLLANISSRMESEELVGGKTNRMLSLLHTAVRQQLGAVKSLRNQARPELVKVLDSAVETMLRQFYVNRSSDALTVRREVAPIFRQLCPGPPDAPIDLRALLQQPLGSLRHFAHIDIHFSVVTGVPTLFQYDVDIPSSQPSTPDTLPSPTQGDGFVQWLHGTPSQFVLLFAKMSSIRHSGSTSNRETIAALEQEIHRVQPLNNPPSDRFLAIMRSVVQECWRQAALVYLYMAVCGDPSGTPRVKEAFKRYMKLLRGTQPGRLPDEFLITNLTLIAPAAQQGHDRETIRQRILGAHMRGPKFRTNNIAISVVEDYWTRADAEGRQAIWSDLALSRKRVLGV</sequence>
<comment type="caution">
    <text evidence="4">The sequence shown here is derived from an EMBL/GenBank/DDBJ whole genome shotgun (WGS) entry which is preliminary data.</text>
</comment>
<evidence type="ECO:0000313" key="4">
    <source>
        <dbReference type="EMBL" id="CAE6441362.1"/>
    </source>
</evidence>
<dbReference type="GO" id="GO:0005634">
    <property type="term" value="C:nucleus"/>
    <property type="evidence" value="ECO:0007669"/>
    <property type="project" value="UniProtKB-SubCell"/>
</dbReference>
<comment type="subcellular location">
    <subcellularLocation>
        <location evidence="1">Nucleus</location>
    </subcellularLocation>
</comment>
<evidence type="ECO:0008006" key="6">
    <source>
        <dbReference type="Google" id="ProtNLM"/>
    </source>
</evidence>
<keyword evidence="2" id="KW-0539">Nucleus</keyword>
<reference evidence="4" key="1">
    <citation type="submission" date="2021-01" db="EMBL/GenBank/DDBJ databases">
        <authorList>
            <person name="Kaushik A."/>
        </authorList>
    </citation>
    <scope>NUCLEOTIDE SEQUENCE</scope>
    <source>
        <strain evidence="4">AG4-R118</strain>
    </source>
</reference>
<evidence type="ECO:0000256" key="2">
    <source>
        <dbReference type="ARBA" id="ARBA00023242"/>
    </source>
</evidence>
<dbReference type="AlphaFoldDB" id="A0A8H3G9N4"/>
<accession>A0A8H3G9N4</accession>
<evidence type="ECO:0000256" key="3">
    <source>
        <dbReference type="SAM" id="MobiDB-lite"/>
    </source>
</evidence>
<proteinExistence type="predicted"/>
<dbReference type="PANTHER" id="PTHR37534:SF46">
    <property type="entry name" value="ZN(II)2CYS6 TRANSCRIPTION FACTOR (EUROFUNG)"/>
    <property type="match status" value="1"/>
</dbReference>
<evidence type="ECO:0000256" key="1">
    <source>
        <dbReference type="ARBA" id="ARBA00004123"/>
    </source>
</evidence>
<protein>
    <recommendedName>
        <fullName evidence="6">Fungal-specific transcription factor domain protein</fullName>
    </recommendedName>
</protein>
<dbReference type="Pfam" id="PF11951">
    <property type="entry name" value="Fungal_trans_2"/>
    <property type="match status" value="1"/>
</dbReference>
<dbReference type="PANTHER" id="PTHR37534">
    <property type="entry name" value="TRANSCRIPTIONAL ACTIVATOR PROTEIN UGA3"/>
    <property type="match status" value="1"/>
</dbReference>
<dbReference type="EMBL" id="CAJMWX010000973">
    <property type="protein sequence ID" value="CAE6441362.1"/>
    <property type="molecule type" value="Genomic_DNA"/>
</dbReference>
<feature type="region of interest" description="Disordered" evidence="3">
    <location>
        <begin position="1"/>
        <end position="22"/>
    </location>
</feature>